<gene>
    <name evidence="1" type="ORF">LCI18_010700</name>
</gene>
<name>A0ACD3ZEX0_FUSSC</name>
<dbReference type="Proteomes" id="UP000830768">
    <property type="component" value="Chromosome 9"/>
</dbReference>
<protein>
    <submittedName>
        <fullName evidence="1">Uncharacterized protein</fullName>
    </submittedName>
</protein>
<reference evidence="1" key="1">
    <citation type="submission" date="2021-11" db="EMBL/GenBank/DDBJ databases">
        <title>Fusarium solani-melongenae Genome sequencing and assembly.</title>
        <authorList>
            <person name="Xie S."/>
            <person name="Huang L."/>
            <person name="Zhang X."/>
        </authorList>
    </citation>
    <scope>NUCLEOTIDE SEQUENCE</scope>
    <source>
        <strain evidence="1">CRI 24-3</strain>
    </source>
</reference>
<organism evidence="1 2">
    <name type="scientific">Fusarium solani subsp. cucurbitae</name>
    <name type="common">Neocosmosporum cucurbitae</name>
    <dbReference type="NCBI Taxonomy" id="2747967"/>
    <lineage>
        <taxon>Eukaryota</taxon>
        <taxon>Fungi</taxon>
        <taxon>Dikarya</taxon>
        <taxon>Ascomycota</taxon>
        <taxon>Pezizomycotina</taxon>
        <taxon>Sordariomycetes</taxon>
        <taxon>Hypocreomycetidae</taxon>
        <taxon>Hypocreales</taxon>
        <taxon>Nectriaceae</taxon>
        <taxon>Fusarium</taxon>
        <taxon>Fusarium solani species complex</taxon>
    </lineage>
</organism>
<evidence type="ECO:0000313" key="1">
    <source>
        <dbReference type="EMBL" id="UPK99765.1"/>
    </source>
</evidence>
<proteinExistence type="predicted"/>
<evidence type="ECO:0000313" key="2">
    <source>
        <dbReference type="Proteomes" id="UP000830768"/>
    </source>
</evidence>
<accession>A0ACD3ZEX0</accession>
<dbReference type="EMBL" id="CP090037">
    <property type="protein sequence ID" value="UPK99765.1"/>
    <property type="molecule type" value="Genomic_DNA"/>
</dbReference>
<keyword evidence="2" id="KW-1185">Reference proteome</keyword>
<sequence>MDFSKPFRLSLVALTHDASGNNLQPSVSLSKAEVKQIGQAKDDKEIGNITLSRFWNRIGRNQFCFPDGSLVSSNTTLSEYIEAALPHYSDALKALTEHTERPVYTVAYREKTRVPSPQKAGDAPFNLTLHTFESGLPAFGTLPDAPTTDQNAIAQLSSGNATRPAQMQVSDWNEVLVNNNLLNGFFIDKKSQELFRTRRTAFKLEPNPINPLLFSPGTVSSDLTAKIKKTAKAAVNPSGVSKVELGLDDPSSASNAKTEPTSSSTATAGSVNTGSVNAGSVNAGQPETDPDLPVDEPLQNLYPLWEICDDSSIKIVTISSKLEFASAQQGFSSVDVQAAASTSALSFGASGSAGFATSSKTASSHDSGKEKVQMHASYNFPRVRLFLDEDSISLSPDCTAALAAINQTKSYLALMEFYESFGHLFVTRAKLGGRLRATQYLTAGEQSASGSEQDAWKASLAASFSTETTSGSASTNVEHASSTESKSASSNMSNAVAWEAQGGDTTLGNNPSAWCNTVDNSGYWRVVEQEVVVPIEDIISKIPGHEGTRALFAGIVLDHLMQATPVEIPWNGAPGAVLGSGIASCVPVTKPSDILYTPAVEAERVSNTDISSGSGVQWYVVHDEPSMLSFLEQTFRQTINALVGTRLYPNLVWRLGTSERAFSVVLNLRSGLKRSTATSVTVLEAATQVTIPLTWQATFGDFYIRSIVKGTALSVCWTFVSQTRSTELDQARAAVADLFSTPHNSFESGCNFLSRLAMDFPCQAYFYDAYYQETVLSSPADVIATIKKHQGDAKAQQIVSVGLEPYINVDALQVLAAKTVSSPVPSAALEVVRRDEAAYAYEASKWQPDLSIVPPTDPSYVTWQGDFSSTTYNTTVQNPSGANTAATGLVQNYNSLFNRVSVVVGPQSPVWPVMYGNTDVLQATLQWLRKSWQQEMDTLSKPVPTTDMTLFGFNTQPPPPKATSPAGSSPQTPVSPPQTPVTVYSLRDAYKKAGLEAQIDATDPTAHSLDKLWENVLNSTDYANLSLPSPALVVAYQMTPIPTTGSAPAMITPKTMVQLNVGLGLSDFATWRTQTPNATPGFAVYDVWVAYGPLRYSDIVS</sequence>